<gene>
    <name evidence="2" type="ORF">VTK73DRAFT_494</name>
</gene>
<evidence type="ECO:0000256" key="1">
    <source>
        <dbReference type="SAM" id="Phobius"/>
    </source>
</evidence>
<accession>A0ABR3VUX3</accession>
<keyword evidence="1" id="KW-1133">Transmembrane helix</keyword>
<name>A0ABR3VUX3_9PEZI</name>
<proteinExistence type="predicted"/>
<evidence type="ECO:0000313" key="2">
    <source>
        <dbReference type="EMBL" id="KAL1845538.1"/>
    </source>
</evidence>
<sequence length="136" mass="14942">MCIYVFLKYDEVANELAPTSIFYVFHLMECDVFYETHPPYEGVGDRCSRNEIAAGTATQFSILGMSTTFCGTLNLFVTGWVVKRWGPRFALVLQTIVPAIRVAAQILGVVAGGRPGILIFQLTQLVTIIGGPVGYM</sequence>
<feature type="transmembrane region" description="Helical" evidence="1">
    <location>
        <begin position="117"/>
        <end position="135"/>
    </location>
</feature>
<keyword evidence="3" id="KW-1185">Reference proteome</keyword>
<keyword evidence="1" id="KW-0472">Membrane</keyword>
<feature type="transmembrane region" description="Helical" evidence="1">
    <location>
        <begin position="89"/>
        <end position="111"/>
    </location>
</feature>
<feature type="transmembrane region" description="Helical" evidence="1">
    <location>
        <begin position="60"/>
        <end position="82"/>
    </location>
</feature>
<dbReference type="Proteomes" id="UP001586593">
    <property type="component" value="Unassembled WGS sequence"/>
</dbReference>
<keyword evidence="1" id="KW-0812">Transmembrane</keyword>
<comment type="caution">
    <text evidence="2">The sequence shown here is derived from an EMBL/GenBank/DDBJ whole genome shotgun (WGS) entry which is preliminary data.</text>
</comment>
<organism evidence="2 3">
    <name type="scientific">Phialemonium thermophilum</name>
    <dbReference type="NCBI Taxonomy" id="223376"/>
    <lineage>
        <taxon>Eukaryota</taxon>
        <taxon>Fungi</taxon>
        <taxon>Dikarya</taxon>
        <taxon>Ascomycota</taxon>
        <taxon>Pezizomycotina</taxon>
        <taxon>Sordariomycetes</taxon>
        <taxon>Sordariomycetidae</taxon>
        <taxon>Cephalothecales</taxon>
        <taxon>Cephalothecaceae</taxon>
        <taxon>Phialemonium</taxon>
    </lineage>
</organism>
<reference evidence="2 3" key="1">
    <citation type="journal article" date="2024" name="Commun. Biol.">
        <title>Comparative genomic analysis of thermophilic fungi reveals convergent evolutionary adaptations and gene losses.</title>
        <authorList>
            <person name="Steindorff A.S."/>
            <person name="Aguilar-Pontes M.V."/>
            <person name="Robinson A.J."/>
            <person name="Andreopoulos B."/>
            <person name="LaButti K."/>
            <person name="Kuo A."/>
            <person name="Mondo S."/>
            <person name="Riley R."/>
            <person name="Otillar R."/>
            <person name="Haridas S."/>
            <person name="Lipzen A."/>
            <person name="Grimwood J."/>
            <person name="Schmutz J."/>
            <person name="Clum A."/>
            <person name="Reid I.D."/>
            <person name="Moisan M.C."/>
            <person name="Butler G."/>
            <person name="Nguyen T.T.M."/>
            <person name="Dewar K."/>
            <person name="Conant G."/>
            <person name="Drula E."/>
            <person name="Henrissat B."/>
            <person name="Hansel C."/>
            <person name="Singer S."/>
            <person name="Hutchinson M.I."/>
            <person name="de Vries R.P."/>
            <person name="Natvig D.O."/>
            <person name="Powell A.J."/>
            <person name="Tsang A."/>
            <person name="Grigoriev I.V."/>
        </authorList>
    </citation>
    <scope>NUCLEOTIDE SEQUENCE [LARGE SCALE GENOMIC DNA]</scope>
    <source>
        <strain evidence="2 3">ATCC 24622</strain>
    </source>
</reference>
<dbReference type="EMBL" id="JAZHXJ010001095">
    <property type="protein sequence ID" value="KAL1845538.1"/>
    <property type="molecule type" value="Genomic_DNA"/>
</dbReference>
<evidence type="ECO:0000313" key="3">
    <source>
        <dbReference type="Proteomes" id="UP001586593"/>
    </source>
</evidence>
<protein>
    <recommendedName>
        <fullName evidence="4">Major facilitator superfamily (MFS) profile domain-containing protein</fullName>
    </recommendedName>
</protein>
<evidence type="ECO:0008006" key="4">
    <source>
        <dbReference type="Google" id="ProtNLM"/>
    </source>
</evidence>